<evidence type="ECO:0000256" key="1">
    <source>
        <dbReference type="ARBA" id="ARBA00001954"/>
    </source>
</evidence>
<dbReference type="EMBL" id="WOGT01000007">
    <property type="protein sequence ID" value="MUN55640.1"/>
    <property type="molecule type" value="Genomic_DNA"/>
</dbReference>
<accession>A0A7K1LKJ0</accession>
<dbReference type="SUPFAM" id="SSF51197">
    <property type="entry name" value="Clavaminate synthase-like"/>
    <property type="match status" value="1"/>
</dbReference>
<dbReference type="InterPro" id="IPR042098">
    <property type="entry name" value="TauD-like_sf"/>
</dbReference>
<proteinExistence type="inferred from homology"/>
<name>A0A7K1LKJ0_9MICC</name>
<gene>
    <name evidence="9" type="ORF">GMA10_10525</name>
</gene>
<comment type="similarity">
    <text evidence="2">Belongs to the TfdA dioxygenase family.</text>
</comment>
<dbReference type="Gene3D" id="3.60.130.10">
    <property type="entry name" value="Clavaminate synthase-like"/>
    <property type="match status" value="1"/>
</dbReference>
<keyword evidence="10" id="KW-1185">Reference proteome</keyword>
<feature type="compositionally biased region" description="Low complexity" evidence="7">
    <location>
        <begin position="1"/>
        <end position="23"/>
    </location>
</feature>
<dbReference type="InterPro" id="IPR003819">
    <property type="entry name" value="TauD/TfdA-like"/>
</dbReference>
<dbReference type="InterPro" id="IPR051323">
    <property type="entry name" value="AtsK-like"/>
</dbReference>
<dbReference type="Proteomes" id="UP000462152">
    <property type="component" value="Unassembled WGS sequence"/>
</dbReference>
<reference evidence="9 10" key="1">
    <citation type="submission" date="2019-12" db="EMBL/GenBank/DDBJ databases">
        <authorList>
            <person name="Li J."/>
            <person name="Shi Y."/>
            <person name="Xu G."/>
            <person name="Xiao D."/>
            <person name="Ran X."/>
        </authorList>
    </citation>
    <scope>NUCLEOTIDE SEQUENCE [LARGE SCALE GENOMIC DNA]</scope>
    <source>
        <strain evidence="9 10">JCM 15915</strain>
    </source>
</reference>
<evidence type="ECO:0000256" key="3">
    <source>
        <dbReference type="ARBA" id="ARBA00022723"/>
    </source>
</evidence>
<protein>
    <submittedName>
        <fullName evidence="9">TauD/TfdA family dioxygenase</fullName>
    </submittedName>
</protein>
<evidence type="ECO:0000256" key="5">
    <source>
        <dbReference type="ARBA" id="ARBA00023002"/>
    </source>
</evidence>
<organism evidence="9 10">
    <name type="scientific">Rothia koreensis</name>
    <dbReference type="NCBI Taxonomy" id="592378"/>
    <lineage>
        <taxon>Bacteria</taxon>
        <taxon>Bacillati</taxon>
        <taxon>Actinomycetota</taxon>
        <taxon>Actinomycetes</taxon>
        <taxon>Micrococcales</taxon>
        <taxon>Micrococcaceae</taxon>
        <taxon>Rothia</taxon>
    </lineage>
</organism>
<dbReference type="RefSeq" id="WP_129315952.1">
    <property type="nucleotide sequence ID" value="NZ_JBFCQO010000004.1"/>
</dbReference>
<evidence type="ECO:0000256" key="7">
    <source>
        <dbReference type="SAM" id="MobiDB-lite"/>
    </source>
</evidence>
<evidence type="ECO:0000256" key="6">
    <source>
        <dbReference type="ARBA" id="ARBA00023004"/>
    </source>
</evidence>
<feature type="domain" description="TauD/TfdA-like" evidence="8">
    <location>
        <begin position="28"/>
        <end position="294"/>
    </location>
</feature>
<keyword evidence="5" id="KW-0560">Oxidoreductase</keyword>
<evidence type="ECO:0000313" key="9">
    <source>
        <dbReference type="EMBL" id="MUN55640.1"/>
    </source>
</evidence>
<dbReference type="AlphaFoldDB" id="A0A7K1LKJ0"/>
<comment type="caution">
    <text evidence="9">The sequence shown here is derived from an EMBL/GenBank/DDBJ whole genome shotgun (WGS) entry which is preliminary data.</text>
</comment>
<feature type="region of interest" description="Disordered" evidence="7">
    <location>
        <begin position="1"/>
        <end position="29"/>
    </location>
</feature>
<keyword evidence="6" id="KW-0408">Iron</keyword>
<evidence type="ECO:0000256" key="4">
    <source>
        <dbReference type="ARBA" id="ARBA00022964"/>
    </source>
</evidence>
<dbReference type="GO" id="GO:0046872">
    <property type="term" value="F:metal ion binding"/>
    <property type="evidence" value="ECO:0007669"/>
    <property type="project" value="UniProtKB-KW"/>
</dbReference>
<keyword evidence="3" id="KW-0479">Metal-binding</keyword>
<dbReference type="Pfam" id="PF02668">
    <property type="entry name" value="TauD"/>
    <property type="match status" value="1"/>
</dbReference>
<sequence>MTDTSTTSQTTSTSTTGTSGATDHGFSVRPLGQHIGAEIRGLDLSRELAPDTVARIRELLNRHKALVFKNTGLTTDEEQSRFAEHFGPLTAAHPTVRFTGQSSSNVLPVDSESSVANKWHTDVTFVINPPQLSTLRSVVLPEYGGETLIANAAAAYADLPEELRGFAERLWAVHSNDSDYVRPDRVTSDAERSYQEQFVSSAFRTVHPVVRVHPLSGERGLFIGAFAQRLKILGVTAEESLDILRILQRHVTKPEYVVRVTWEPEQLVLFDNRITQHYAIDNYDRQPRKLNRITVAGDVPVNVKGERSYSVEGDSSDYSQIVEP</sequence>
<evidence type="ECO:0000256" key="2">
    <source>
        <dbReference type="ARBA" id="ARBA00005896"/>
    </source>
</evidence>
<dbReference type="GO" id="GO:0016706">
    <property type="term" value="F:2-oxoglutarate-dependent dioxygenase activity"/>
    <property type="evidence" value="ECO:0007669"/>
    <property type="project" value="TreeGrafter"/>
</dbReference>
<dbReference type="GO" id="GO:0005737">
    <property type="term" value="C:cytoplasm"/>
    <property type="evidence" value="ECO:0007669"/>
    <property type="project" value="TreeGrafter"/>
</dbReference>
<dbReference type="PANTHER" id="PTHR30468">
    <property type="entry name" value="ALPHA-KETOGLUTARATE-DEPENDENT SULFONATE DIOXYGENASE"/>
    <property type="match status" value="1"/>
</dbReference>
<comment type="cofactor">
    <cofactor evidence="1">
        <name>Fe(2+)</name>
        <dbReference type="ChEBI" id="CHEBI:29033"/>
    </cofactor>
</comment>
<evidence type="ECO:0000259" key="8">
    <source>
        <dbReference type="Pfam" id="PF02668"/>
    </source>
</evidence>
<evidence type="ECO:0000313" key="10">
    <source>
        <dbReference type="Proteomes" id="UP000462152"/>
    </source>
</evidence>
<keyword evidence="4 9" id="KW-0223">Dioxygenase</keyword>
<dbReference type="PANTHER" id="PTHR30468:SF5">
    <property type="entry name" value="ALPHA-KETOGLUTARATE-DEPENDENT SULFATE ESTER DIOXYGENASE"/>
    <property type="match status" value="1"/>
</dbReference>
<dbReference type="OrthoDB" id="581608at2"/>